<evidence type="ECO:0000256" key="1">
    <source>
        <dbReference type="SAM" id="MobiDB-lite"/>
    </source>
</evidence>
<feature type="transmembrane region" description="Helical" evidence="2">
    <location>
        <begin position="290"/>
        <end position="315"/>
    </location>
</feature>
<keyword evidence="2" id="KW-1133">Transmembrane helix</keyword>
<dbReference type="Proteomes" id="UP001597280">
    <property type="component" value="Unassembled WGS sequence"/>
</dbReference>
<keyword evidence="2" id="KW-0812">Transmembrane</keyword>
<comment type="caution">
    <text evidence="3">The sequence shown here is derived from an EMBL/GenBank/DDBJ whole genome shotgun (WGS) entry which is preliminary data.</text>
</comment>
<sequence>MSTNQPPDRGTGAPSALGSRSGSGSGTRAPSEAATGPVMVQRIVVAALVLLVVPLLTFAIAVALGDETALAFALICVVHVLLLVYAGVVTAGQLRARTPPRLVEAVPPLAAFLAALATLGLAQVLADAEGIRTSAVPRLRHGIPLPEDLPFVLSVLLAALAALVAIAALPLMMRRTRTVRALPGRIGEVAGKLGDTADDADSPRTPRPPVTSAKDPLLRRLLSPASRVLLVLGSLAALAGTLVFALAELPQPTAEAMTFVIVLCPAPAMLWAVLSSLWRRDAELGILMAALYRTMAVPVLGAIVGLLPAFLAFLVSPVGHGFAEQYRAAVGDSGIVPEGSPLVMFFVLGALLSLLVGMLGGLALSIAVIMPLLTLFRPEQLVGENGLSTNRADRRRNVAAMRLMSLLVILIFVFAILIADADAGEPRFTWAMVTLAVLVGLTVAIKRLQRKKGDRRPDVPSPEDDSR</sequence>
<evidence type="ECO:0000256" key="2">
    <source>
        <dbReference type="SAM" id="Phobius"/>
    </source>
</evidence>
<dbReference type="EMBL" id="JBHUFL010000002">
    <property type="protein sequence ID" value="MFD1834893.1"/>
    <property type="molecule type" value="Genomic_DNA"/>
</dbReference>
<feature type="transmembrane region" description="Helical" evidence="2">
    <location>
        <begin position="106"/>
        <end position="126"/>
    </location>
</feature>
<organism evidence="3 4">
    <name type="scientific">Brachybacterium rhamnosum</name>
    <dbReference type="NCBI Taxonomy" id="173361"/>
    <lineage>
        <taxon>Bacteria</taxon>
        <taxon>Bacillati</taxon>
        <taxon>Actinomycetota</taxon>
        <taxon>Actinomycetes</taxon>
        <taxon>Micrococcales</taxon>
        <taxon>Dermabacteraceae</taxon>
        <taxon>Brachybacterium</taxon>
    </lineage>
</organism>
<feature type="transmembrane region" description="Helical" evidence="2">
    <location>
        <begin position="397"/>
        <end position="418"/>
    </location>
</feature>
<name>A0ABW4PWQ8_9MICO</name>
<protein>
    <recommendedName>
        <fullName evidence="5">Permease</fullName>
    </recommendedName>
</protein>
<reference evidence="4" key="1">
    <citation type="journal article" date="2019" name="Int. J. Syst. Evol. Microbiol.">
        <title>The Global Catalogue of Microorganisms (GCM) 10K type strain sequencing project: providing services to taxonomists for standard genome sequencing and annotation.</title>
        <authorList>
            <consortium name="The Broad Institute Genomics Platform"/>
            <consortium name="The Broad Institute Genome Sequencing Center for Infectious Disease"/>
            <person name="Wu L."/>
            <person name="Ma J."/>
        </authorList>
    </citation>
    <scope>NUCLEOTIDE SEQUENCE [LARGE SCALE GENOMIC DNA]</scope>
    <source>
        <strain evidence="4">JCM 11650</strain>
    </source>
</reference>
<gene>
    <name evidence="3" type="ORF">ACFSDA_07365</name>
</gene>
<evidence type="ECO:0000313" key="4">
    <source>
        <dbReference type="Proteomes" id="UP001597280"/>
    </source>
</evidence>
<keyword evidence="2" id="KW-0472">Membrane</keyword>
<feature type="transmembrane region" description="Helical" evidence="2">
    <location>
        <begin position="343"/>
        <end position="376"/>
    </location>
</feature>
<feature type="transmembrane region" description="Helical" evidence="2">
    <location>
        <begin position="259"/>
        <end position="278"/>
    </location>
</feature>
<feature type="region of interest" description="Disordered" evidence="1">
    <location>
        <begin position="193"/>
        <end position="213"/>
    </location>
</feature>
<evidence type="ECO:0008006" key="5">
    <source>
        <dbReference type="Google" id="ProtNLM"/>
    </source>
</evidence>
<keyword evidence="4" id="KW-1185">Reference proteome</keyword>
<feature type="compositionally biased region" description="Low complexity" evidence="1">
    <location>
        <begin position="12"/>
        <end position="31"/>
    </location>
</feature>
<feature type="transmembrane region" description="Helical" evidence="2">
    <location>
        <begin position="430"/>
        <end position="448"/>
    </location>
</feature>
<dbReference type="RefSeq" id="WP_343904118.1">
    <property type="nucleotide sequence ID" value="NZ_BAAAIS010000002.1"/>
</dbReference>
<feature type="transmembrane region" description="Helical" evidence="2">
    <location>
        <begin position="70"/>
        <end position="94"/>
    </location>
</feature>
<feature type="region of interest" description="Disordered" evidence="1">
    <location>
        <begin position="1"/>
        <end position="32"/>
    </location>
</feature>
<accession>A0ABW4PWQ8</accession>
<feature type="transmembrane region" description="Helical" evidence="2">
    <location>
        <begin position="151"/>
        <end position="172"/>
    </location>
</feature>
<proteinExistence type="predicted"/>
<feature type="transmembrane region" description="Helical" evidence="2">
    <location>
        <begin position="43"/>
        <end position="64"/>
    </location>
</feature>
<evidence type="ECO:0000313" key="3">
    <source>
        <dbReference type="EMBL" id="MFD1834893.1"/>
    </source>
</evidence>
<feature type="transmembrane region" description="Helical" evidence="2">
    <location>
        <begin position="228"/>
        <end position="247"/>
    </location>
</feature>